<protein>
    <submittedName>
        <fullName evidence="1">Uncharacterized protein</fullName>
    </submittedName>
</protein>
<dbReference type="RefSeq" id="WP_187975275.1">
    <property type="nucleotide sequence ID" value="NZ_CP046884.1"/>
</dbReference>
<keyword evidence="2" id="KW-1185">Reference proteome</keyword>
<accession>A0A7H0SMP4</accession>
<dbReference type="EMBL" id="CP046884">
    <property type="protein sequence ID" value="QNQ89819.1"/>
    <property type="molecule type" value="Genomic_DNA"/>
</dbReference>
<dbReference type="KEGG" id="cpoy:GP475_03500"/>
<evidence type="ECO:0000313" key="2">
    <source>
        <dbReference type="Proteomes" id="UP000516320"/>
    </source>
</evidence>
<gene>
    <name evidence="1" type="ORF">GP475_03500</name>
</gene>
<sequence>MSTESRRNLPKFEIGTVTQLHEVPDSGVFSIGRLGDLAIGEDDRLMHRTLLEITAVGDDWQITNCSPHYRVNILGDNDLVLHSLLPQTATRVRWEDFLISVSVGGKTYVMDAHVDYLDVEDIPEDEDDESSLSPVETTDLDPLDAPQRMIIAALASKVFQSGDYGQILKTSEASQLLGWSANPKRLERKLDRLCHHLRDLVPGLVGSKENLPRNRKVTLVQFCLDSNLVTIDDLKLVEAERKSCMANKKDS</sequence>
<name>A0A7H0SMP4_9CORY</name>
<dbReference type="AlphaFoldDB" id="A0A7H0SMP4"/>
<organism evidence="1 2">
    <name type="scientific">Corynebacterium poyangense</name>
    <dbReference type="NCBI Taxonomy" id="2684405"/>
    <lineage>
        <taxon>Bacteria</taxon>
        <taxon>Bacillati</taxon>
        <taxon>Actinomycetota</taxon>
        <taxon>Actinomycetes</taxon>
        <taxon>Mycobacteriales</taxon>
        <taxon>Corynebacteriaceae</taxon>
        <taxon>Corynebacterium</taxon>
    </lineage>
</organism>
<evidence type="ECO:0000313" key="1">
    <source>
        <dbReference type="EMBL" id="QNQ89819.1"/>
    </source>
</evidence>
<dbReference type="Proteomes" id="UP000516320">
    <property type="component" value="Chromosome"/>
</dbReference>
<reference evidence="1 2" key="1">
    <citation type="submission" date="2019-12" db="EMBL/GenBank/DDBJ databases">
        <title>Corynebacterium sp. nov., isolated from feces of the Anser Albifrons in China.</title>
        <authorList>
            <person name="Liu Q."/>
        </authorList>
    </citation>
    <scope>NUCLEOTIDE SEQUENCE [LARGE SCALE GENOMIC DNA]</scope>
    <source>
        <strain evidence="1 2">4H37-19</strain>
    </source>
</reference>
<proteinExistence type="predicted"/>